<name>A0ABU6NW07_9BACI</name>
<dbReference type="PANTHER" id="PTHR45138">
    <property type="entry name" value="REGULATORY COMPONENTS OF SENSORY TRANSDUCTION SYSTEM"/>
    <property type="match status" value="1"/>
</dbReference>
<evidence type="ECO:0000313" key="3">
    <source>
        <dbReference type="Proteomes" id="UP001342826"/>
    </source>
</evidence>
<keyword evidence="3" id="KW-1185">Reference proteome</keyword>
<dbReference type="NCBIfam" id="TIGR00254">
    <property type="entry name" value="GGDEF"/>
    <property type="match status" value="1"/>
</dbReference>
<evidence type="ECO:0000259" key="1">
    <source>
        <dbReference type="PROSITE" id="PS50887"/>
    </source>
</evidence>
<dbReference type="InterPro" id="IPR050469">
    <property type="entry name" value="Diguanylate_Cyclase"/>
</dbReference>
<dbReference type="RefSeq" id="WP_066230955.1">
    <property type="nucleotide sequence ID" value="NZ_JARTFQ010000007.1"/>
</dbReference>
<dbReference type="SUPFAM" id="SSF55781">
    <property type="entry name" value="GAF domain-like"/>
    <property type="match status" value="2"/>
</dbReference>
<dbReference type="Gene3D" id="3.30.450.40">
    <property type="match status" value="2"/>
</dbReference>
<evidence type="ECO:0000313" key="2">
    <source>
        <dbReference type="EMBL" id="MED4401221.1"/>
    </source>
</evidence>
<proteinExistence type="predicted"/>
<reference evidence="2 3" key="1">
    <citation type="submission" date="2023-03" db="EMBL/GenBank/DDBJ databases">
        <title>Bacillus Genome Sequencing.</title>
        <authorList>
            <person name="Dunlap C."/>
        </authorList>
    </citation>
    <scope>NUCLEOTIDE SEQUENCE [LARGE SCALE GENOMIC DNA]</scope>
    <source>
        <strain evidence="2 3">NRS-1717</strain>
    </source>
</reference>
<dbReference type="Pfam" id="PF00990">
    <property type="entry name" value="GGDEF"/>
    <property type="match status" value="1"/>
</dbReference>
<organism evidence="2 3">
    <name type="scientific">Metabacillus fastidiosus</name>
    <dbReference type="NCBI Taxonomy" id="1458"/>
    <lineage>
        <taxon>Bacteria</taxon>
        <taxon>Bacillati</taxon>
        <taxon>Bacillota</taxon>
        <taxon>Bacilli</taxon>
        <taxon>Bacillales</taxon>
        <taxon>Bacillaceae</taxon>
        <taxon>Metabacillus</taxon>
    </lineage>
</organism>
<dbReference type="Proteomes" id="UP001342826">
    <property type="component" value="Unassembled WGS sequence"/>
</dbReference>
<dbReference type="GeneID" id="301141653"/>
<dbReference type="SUPFAM" id="SSF55073">
    <property type="entry name" value="Nucleotide cyclase"/>
    <property type="match status" value="1"/>
</dbReference>
<dbReference type="InterPro" id="IPR029787">
    <property type="entry name" value="Nucleotide_cyclase"/>
</dbReference>
<sequence>MGENSIVTEIKGLFYDFISSLTKFKTMENVCEWMVTTLNKQLNLTDSILYRYEEYTKNFIPYVREEKQINFDSFPYNALHNSVYICETETFLTLKSHDVLYGAVKLNGLDKASFSLEQLENIAEECSNFFYYNLNSNEVLNNGQKYEQLYRLTKKFHSTMKKNDVLVELISTLQKMFPFQMFYLFLSHDSNDLQNLPIKNLDYEDQSADNIKAMEAYVTGDVQAETSELDNETVLYIPLKGNQGIYGVLQVLTMSGIVEENNNIDFITLLAGAAGVALENAQLYEQSNRLVKDLQIINETSHELNKNLRFNDIMAYMSKRIMESIDCDEVGFIYFDKPETNKILSGSTEFFYSSLAEKYINYFRKEMEKHSEELFIGDISTVIQDAAMRSVMAVPMIYNHTLKGYAVILSKEPYHFSLELFKLVQSLVHHSTLALSNSLLREELETLVKTDYLTKLTSRNYFNEKIVQSMSEDRQGTFILIDIDDFKKVNDTHGHQIGDEVLIQVANIIKNNIRERDIGARWGGEELAIYLPQVEPKAGIQIAKRVVQKVRELTNPTVTISCGVTYWTAGKNDTFQYLFSLADKALYEAKHNGKNQVIIKEELE</sequence>
<accession>A0ABU6NW07</accession>
<feature type="domain" description="GGDEF" evidence="1">
    <location>
        <begin position="474"/>
        <end position="602"/>
    </location>
</feature>
<dbReference type="PROSITE" id="PS50887">
    <property type="entry name" value="GGDEF"/>
    <property type="match status" value="1"/>
</dbReference>
<gene>
    <name evidence="2" type="ORF">P9271_07715</name>
</gene>
<dbReference type="CDD" id="cd01949">
    <property type="entry name" value="GGDEF"/>
    <property type="match status" value="1"/>
</dbReference>
<dbReference type="EMBL" id="JARTFS010000005">
    <property type="protein sequence ID" value="MED4401221.1"/>
    <property type="molecule type" value="Genomic_DNA"/>
</dbReference>
<dbReference type="GO" id="GO:0052621">
    <property type="term" value="F:diguanylate cyclase activity"/>
    <property type="evidence" value="ECO:0007669"/>
    <property type="project" value="UniProtKB-EC"/>
</dbReference>
<dbReference type="InterPro" id="IPR029016">
    <property type="entry name" value="GAF-like_dom_sf"/>
</dbReference>
<protein>
    <submittedName>
        <fullName evidence="2">Diguanylate cyclase</fullName>
        <ecNumber evidence="2">2.7.7.65</ecNumber>
    </submittedName>
</protein>
<comment type="caution">
    <text evidence="2">The sequence shown here is derived from an EMBL/GenBank/DDBJ whole genome shotgun (WGS) entry which is preliminary data.</text>
</comment>
<dbReference type="PANTHER" id="PTHR45138:SF9">
    <property type="entry name" value="DIGUANYLATE CYCLASE DGCM-RELATED"/>
    <property type="match status" value="1"/>
</dbReference>
<keyword evidence="2" id="KW-0548">Nucleotidyltransferase</keyword>
<keyword evidence="2" id="KW-0808">Transferase</keyword>
<dbReference type="InterPro" id="IPR043128">
    <property type="entry name" value="Rev_trsase/Diguanyl_cyclase"/>
</dbReference>
<dbReference type="SMART" id="SM00267">
    <property type="entry name" value="GGDEF"/>
    <property type="match status" value="1"/>
</dbReference>
<dbReference type="EC" id="2.7.7.65" evidence="2"/>
<dbReference type="Gene3D" id="3.30.70.270">
    <property type="match status" value="1"/>
</dbReference>
<dbReference type="InterPro" id="IPR000160">
    <property type="entry name" value="GGDEF_dom"/>
</dbReference>